<dbReference type="CDD" id="cd01648">
    <property type="entry name" value="TERT"/>
    <property type="match status" value="1"/>
</dbReference>
<dbReference type="AlphaFoldDB" id="A0A2C5YQJ1"/>
<dbReference type="Gene3D" id="1.10.10.2210">
    <property type="match status" value="1"/>
</dbReference>
<dbReference type="SUPFAM" id="SSF56672">
    <property type="entry name" value="DNA/RNA polymerases"/>
    <property type="match status" value="1"/>
</dbReference>
<dbReference type="Pfam" id="PF00078">
    <property type="entry name" value="RVT_1"/>
    <property type="match status" value="1"/>
</dbReference>
<dbReference type="Proteomes" id="UP000226431">
    <property type="component" value="Unassembled WGS sequence"/>
</dbReference>
<keyword evidence="10 15" id="KW-0779">Telomere</keyword>
<dbReference type="Gene3D" id="3.30.70.2630">
    <property type="match status" value="1"/>
</dbReference>
<dbReference type="OrthoDB" id="289721at2759"/>
<evidence type="ECO:0000313" key="17">
    <source>
        <dbReference type="EMBL" id="PHH69873.1"/>
    </source>
</evidence>
<dbReference type="STRING" id="2004952.A0A2C5YQJ1"/>
<evidence type="ECO:0000256" key="9">
    <source>
        <dbReference type="ARBA" id="ARBA00022842"/>
    </source>
</evidence>
<evidence type="ECO:0000256" key="1">
    <source>
        <dbReference type="ARBA" id="ARBA00004173"/>
    </source>
</evidence>
<accession>A0A2C5YQJ1</accession>
<keyword evidence="9 15" id="KW-0460">Magnesium</keyword>
<dbReference type="GO" id="GO:0003720">
    <property type="term" value="F:telomerase activity"/>
    <property type="evidence" value="ECO:0007669"/>
    <property type="project" value="InterPro"/>
</dbReference>
<keyword evidence="8 15" id="KW-0479">Metal-binding</keyword>
<keyword evidence="11 15" id="KW-0695">RNA-directed DNA polymerase</keyword>
<feature type="domain" description="Reverse transcriptase" evidence="16">
    <location>
        <begin position="102"/>
        <end position="427"/>
    </location>
</feature>
<dbReference type="EC" id="2.7.7.49" evidence="3 15"/>
<dbReference type="InterPro" id="IPR043502">
    <property type="entry name" value="DNA/RNA_pol_sf"/>
</dbReference>
<dbReference type="GO" id="GO:0070034">
    <property type="term" value="F:telomerase RNA binding"/>
    <property type="evidence" value="ECO:0007669"/>
    <property type="project" value="TreeGrafter"/>
</dbReference>
<evidence type="ECO:0000256" key="5">
    <source>
        <dbReference type="ARBA" id="ARBA00022454"/>
    </source>
</evidence>
<evidence type="ECO:0000256" key="3">
    <source>
        <dbReference type="ARBA" id="ARBA00012493"/>
    </source>
</evidence>
<dbReference type="Gene3D" id="3.10.10.20">
    <property type="match status" value="1"/>
</dbReference>
<gene>
    <name evidence="17" type="ORF">CDD80_6394</name>
</gene>
<dbReference type="PANTHER" id="PTHR12066">
    <property type="entry name" value="TELOMERASE REVERSE TRANSCRIPTASE"/>
    <property type="match status" value="1"/>
</dbReference>
<evidence type="ECO:0000313" key="18">
    <source>
        <dbReference type="Proteomes" id="UP000226431"/>
    </source>
</evidence>
<comment type="similarity">
    <text evidence="2 15">Belongs to the reverse transcriptase family. Telomerase subfamily.</text>
</comment>
<evidence type="ECO:0000256" key="4">
    <source>
        <dbReference type="ARBA" id="ARBA00016182"/>
    </source>
</evidence>
<evidence type="ECO:0000256" key="2">
    <source>
        <dbReference type="ARBA" id="ARBA00008001"/>
    </source>
</evidence>
<name>A0A2C5YQJ1_9HYPO</name>
<dbReference type="GO" id="GO:0000781">
    <property type="term" value="C:chromosome, telomeric region"/>
    <property type="evidence" value="ECO:0007669"/>
    <property type="project" value="UniProtKB-SubCell"/>
</dbReference>
<dbReference type="Pfam" id="PF12009">
    <property type="entry name" value="Telomerase_RBD"/>
    <property type="match status" value="1"/>
</dbReference>
<comment type="catalytic activity">
    <reaction evidence="14 15">
        <text>DNA(n) + a 2'-deoxyribonucleoside 5'-triphosphate = DNA(n+1) + diphosphate</text>
        <dbReference type="Rhea" id="RHEA:22508"/>
        <dbReference type="Rhea" id="RHEA-COMP:17339"/>
        <dbReference type="Rhea" id="RHEA-COMP:17340"/>
        <dbReference type="ChEBI" id="CHEBI:33019"/>
        <dbReference type="ChEBI" id="CHEBI:61560"/>
        <dbReference type="ChEBI" id="CHEBI:173112"/>
        <dbReference type="EC" id="2.7.7.49"/>
    </reaction>
</comment>
<keyword evidence="6 15" id="KW-0808">Transferase</keyword>
<comment type="function">
    <text evidence="15">Telomerase is a ribonucleoprotein enzyme essential for the replication of chromosome termini in most eukaryotes. It elongates telomeres. It is a reverse transcriptase that adds simple sequence repeats to chromosome ends by copying a template sequence within the RNA component of the enzyme.</text>
</comment>
<comment type="subcellular location">
    <subcellularLocation>
        <location evidence="1">Mitochondrion</location>
    </subcellularLocation>
    <subcellularLocation>
        <location evidence="15">Nucleus</location>
    </subcellularLocation>
    <subcellularLocation>
        <location evidence="15">Chromosome</location>
        <location evidence="15">Telomere</location>
    </subcellularLocation>
</comment>
<keyword evidence="7 15" id="KW-0548">Nucleotidyltransferase</keyword>
<dbReference type="PROSITE" id="PS50878">
    <property type="entry name" value="RT_POL"/>
    <property type="match status" value="1"/>
</dbReference>
<dbReference type="SMART" id="SM00975">
    <property type="entry name" value="Telomerase_RBD"/>
    <property type="match status" value="1"/>
</dbReference>
<dbReference type="Gene3D" id="1.10.132.70">
    <property type="match status" value="1"/>
</dbReference>
<evidence type="ECO:0000256" key="11">
    <source>
        <dbReference type="ARBA" id="ARBA00022918"/>
    </source>
</evidence>
<evidence type="ECO:0000256" key="12">
    <source>
        <dbReference type="ARBA" id="ARBA00023128"/>
    </source>
</evidence>
<dbReference type="GO" id="GO:0005739">
    <property type="term" value="C:mitochondrion"/>
    <property type="evidence" value="ECO:0007669"/>
    <property type="project" value="UniProtKB-SubCell"/>
</dbReference>
<sequence>MTLHEISQGIKVADIAWLRPPDDDGGKLSQTDLRKREEIFLEFLYFTFDSLLIPLIRGCFYVTESNTHFNQVFYFRHDVWRLLSAPALAEFRGNMFEEVEAAEAQRILSSRRLGCGQIRLLPKGGVFRLIMNLRRRNLSKPGAKVSGPSINSVLKPIHSVLNYEKDANPSRLGSSLMSVGDAYHRMKQFKKMLGPGERRFYFAKVDVHAAFDTIPQAAIAKLMAGVMSQKQYKVKKHVEVQVSKSKSTMTKPASRWRSTALTVDDERPLSERLRDGPGGPRPHTILIEGMEQTHLAESLESLIAQHVEQNLVRIGKRVFRQSRGIPQGSVLSSFLCNYFYADLETQHLGFVETQDCLLMRLIDDFLLITLDQAKAVRFVETMHGGLPDYGVEVNQDKSLVSFDMDVKGKPVPRITDGCGFPYCGLLIDGRSLDITKDMRRTDGAALSKSLTVDFGRAPGHNFQRKMLYNFARRSHPMLYDTSHNSRKAVLQSLEEAFGDVCHRMWAYIRCLPRSKRPSPNLVIDTISKMVDVAFRTLSGRLRRLRHPQYAFDIHKKQVFR</sequence>
<keyword evidence="13 15" id="KW-0539">Nucleus</keyword>
<dbReference type="InterPro" id="IPR021891">
    <property type="entry name" value="Telomerase_RBD"/>
</dbReference>
<dbReference type="Gene3D" id="1.10.357.90">
    <property type="match status" value="1"/>
</dbReference>
<dbReference type="EMBL" id="NJES01000699">
    <property type="protein sequence ID" value="PHH69873.1"/>
    <property type="molecule type" value="Genomic_DNA"/>
</dbReference>
<dbReference type="GO" id="GO:0042162">
    <property type="term" value="F:telomeric DNA binding"/>
    <property type="evidence" value="ECO:0007669"/>
    <property type="project" value="TreeGrafter"/>
</dbReference>
<dbReference type="InterPro" id="IPR003545">
    <property type="entry name" value="Telomerase_RT"/>
</dbReference>
<dbReference type="PANTHER" id="PTHR12066:SF0">
    <property type="entry name" value="TELOMERASE REVERSE TRANSCRIPTASE"/>
    <property type="match status" value="1"/>
</dbReference>
<keyword evidence="5 15" id="KW-0158">Chromosome</keyword>
<evidence type="ECO:0000256" key="15">
    <source>
        <dbReference type="RuleBase" id="RU365061"/>
    </source>
</evidence>
<evidence type="ECO:0000256" key="14">
    <source>
        <dbReference type="ARBA" id="ARBA00048173"/>
    </source>
</evidence>
<comment type="caution">
    <text evidence="17">The sequence shown here is derived from an EMBL/GenBank/DDBJ whole genome shotgun (WGS) entry which is preliminary data.</text>
</comment>
<reference evidence="17 18" key="1">
    <citation type="submission" date="2017-06" db="EMBL/GenBank/DDBJ databases">
        <title>Ant-infecting Ophiocordyceps genomes reveal a high diversity of potential behavioral manipulation genes and a possible major role for enterotoxins.</title>
        <authorList>
            <person name="De Bekker C."/>
            <person name="Evans H.C."/>
            <person name="Brachmann A."/>
            <person name="Hughes D.P."/>
        </authorList>
    </citation>
    <scope>NUCLEOTIDE SEQUENCE [LARGE SCALE GENOMIC DNA]</scope>
    <source>
        <strain evidence="17 18">Map16</strain>
    </source>
</reference>
<evidence type="ECO:0000256" key="10">
    <source>
        <dbReference type="ARBA" id="ARBA00022895"/>
    </source>
</evidence>
<evidence type="ECO:0000256" key="13">
    <source>
        <dbReference type="ARBA" id="ARBA00023242"/>
    </source>
</evidence>
<dbReference type="GO" id="GO:0000333">
    <property type="term" value="C:telomerase catalytic core complex"/>
    <property type="evidence" value="ECO:0007669"/>
    <property type="project" value="TreeGrafter"/>
</dbReference>
<keyword evidence="18" id="KW-1185">Reference proteome</keyword>
<protein>
    <recommendedName>
        <fullName evidence="4 15">Telomerase reverse transcriptase</fullName>
        <ecNumber evidence="3 15">2.7.7.49</ecNumber>
    </recommendedName>
    <alternativeName>
        <fullName evidence="15">Telomerase catalytic subunit</fullName>
    </alternativeName>
</protein>
<organism evidence="17 18">
    <name type="scientific">Ophiocordyceps camponoti-rufipedis</name>
    <dbReference type="NCBI Taxonomy" id="2004952"/>
    <lineage>
        <taxon>Eukaryota</taxon>
        <taxon>Fungi</taxon>
        <taxon>Dikarya</taxon>
        <taxon>Ascomycota</taxon>
        <taxon>Pezizomycotina</taxon>
        <taxon>Sordariomycetes</taxon>
        <taxon>Hypocreomycetidae</taxon>
        <taxon>Hypocreales</taxon>
        <taxon>Ophiocordycipitaceae</taxon>
        <taxon>Ophiocordyceps</taxon>
    </lineage>
</organism>
<evidence type="ECO:0000256" key="8">
    <source>
        <dbReference type="ARBA" id="ARBA00022723"/>
    </source>
</evidence>
<dbReference type="GO" id="GO:0046872">
    <property type="term" value="F:metal ion binding"/>
    <property type="evidence" value="ECO:0007669"/>
    <property type="project" value="UniProtKB-KW"/>
</dbReference>
<dbReference type="GO" id="GO:0007004">
    <property type="term" value="P:telomere maintenance via telomerase"/>
    <property type="evidence" value="ECO:0007669"/>
    <property type="project" value="TreeGrafter"/>
</dbReference>
<evidence type="ECO:0000259" key="16">
    <source>
        <dbReference type="PROSITE" id="PS50878"/>
    </source>
</evidence>
<keyword evidence="12" id="KW-0496">Mitochondrion</keyword>
<proteinExistence type="inferred from homology"/>
<evidence type="ECO:0000256" key="7">
    <source>
        <dbReference type="ARBA" id="ARBA00022695"/>
    </source>
</evidence>
<dbReference type="PRINTS" id="PR01365">
    <property type="entry name" value="TELOMERASERT"/>
</dbReference>
<evidence type="ECO:0000256" key="6">
    <source>
        <dbReference type="ARBA" id="ARBA00022679"/>
    </source>
</evidence>
<dbReference type="InterPro" id="IPR000477">
    <property type="entry name" value="RT_dom"/>
</dbReference>